<evidence type="ECO:0000313" key="3">
    <source>
        <dbReference type="Proteomes" id="UP000050761"/>
    </source>
</evidence>
<dbReference type="AlphaFoldDB" id="A0A183GXH7"/>
<dbReference type="Proteomes" id="UP000050761">
    <property type="component" value="Unassembled WGS sequence"/>
</dbReference>
<gene>
    <name evidence="2" type="ORF">HPBE_LOCUS27396</name>
</gene>
<feature type="transmembrane region" description="Helical" evidence="1">
    <location>
        <begin position="85"/>
        <end position="103"/>
    </location>
</feature>
<keyword evidence="1" id="KW-1133">Transmembrane helix</keyword>
<name>A0A183GXH7_HELPZ</name>
<reference evidence="4" key="2">
    <citation type="submission" date="2019-09" db="UniProtKB">
        <authorList>
            <consortium name="WormBaseParasite"/>
        </authorList>
    </citation>
    <scope>IDENTIFICATION</scope>
</reference>
<keyword evidence="3" id="KW-1185">Reference proteome</keyword>
<accession>A0A183GXH7</accession>
<sequence>MEVQLSTPTSSVDKDQSVRFSPGARANAKRSIAAKNRSQRIKASLVPWCVALVVILVEIFTFYSSIGCFLLEKWLPSSVVVLAEYALLAYILTVNMWITYELLMVSPEKGFMHASFGIMLPSPYPHSKVAKSPNLLETSASGLADSSWVDDHHFGKLTEDSPSLFRSAFATPNRRLALNFIPITDHASCETVTKSGV</sequence>
<reference evidence="2 3" key="1">
    <citation type="submission" date="2018-11" db="EMBL/GenBank/DDBJ databases">
        <authorList>
            <consortium name="Pathogen Informatics"/>
        </authorList>
    </citation>
    <scope>NUCLEOTIDE SEQUENCE [LARGE SCALE GENOMIC DNA]</scope>
</reference>
<accession>A0A3P8EH47</accession>
<dbReference type="OrthoDB" id="10524645at2759"/>
<keyword evidence="1" id="KW-0472">Membrane</keyword>
<keyword evidence="1" id="KW-0812">Transmembrane</keyword>
<evidence type="ECO:0000313" key="2">
    <source>
        <dbReference type="EMBL" id="VDP63422.1"/>
    </source>
</evidence>
<organism evidence="3 4">
    <name type="scientific">Heligmosomoides polygyrus</name>
    <name type="common">Parasitic roundworm</name>
    <dbReference type="NCBI Taxonomy" id="6339"/>
    <lineage>
        <taxon>Eukaryota</taxon>
        <taxon>Metazoa</taxon>
        <taxon>Ecdysozoa</taxon>
        <taxon>Nematoda</taxon>
        <taxon>Chromadorea</taxon>
        <taxon>Rhabditida</taxon>
        <taxon>Rhabditina</taxon>
        <taxon>Rhabditomorpha</taxon>
        <taxon>Strongyloidea</taxon>
        <taxon>Heligmosomidae</taxon>
        <taxon>Heligmosomoides</taxon>
    </lineage>
</organism>
<proteinExistence type="predicted"/>
<evidence type="ECO:0000313" key="4">
    <source>
        <dbReference type="WBParaSite" id="HPBE_0002739701-mRNA-1"/>
    </source>
</evidence>
<dbReference type="EMBL" id="UZAH01043593">
    <property type="protein sequence ID" value="VDP63422.1"/>
    <property type="molecule type" value="Genomic_DNA"/>
</dbReference>
<evidence type="ECO:0000256" key="1">
    <source>
        <dbReference type="SAM" id="Phobius"/>
    </source>
</evidence>
<protein>
    <submittedName>
        <fullName evidence="4">Palmitoyltransferase</fullName>
    </submittedName>
</protein>
<feature type="transmembrane region" description="Helical" evidence="1">
    <location>
        <begin position="45"/>
        <end position="65"/>
    </location>
</feature>
<dbReference type="WBParaSite" id="HPBE_0002739701-mRNA-1">
    <property type="protein sequence ID" value="HPBE_0002739701-mRNA-1"/>
    <property type="gene ID" value="HPBE_0002739701"/>
</dbReference>